<comment type="caution">
    <text evidence="1">The sequence shown here is derived from an EMBL/GenBank/DDBJ whole genome shotgun (WGS) entry which is preliminary data.</text>
</comment>
<organism evidence="1 2">
    <name type="scientific">Ligilactobacillus pabuli</name>
    <dbReference type="NCBI Taxonomy" id="2886039"/>
    <lineage>
        <taxon>Bacteria</taxon>
        <taxon>Bacillati</taxon>
        <taxon>Bacillota</taxon>
        <taxon>Bacilli</taxon>
        <taxon>Lactobacillales</taxon>
        <taxon>Lactobacillaceae</taxon>
        <taxon>Ligilactobacillus</taxon>
    </lineage>
</organism>
<protein>
    <submittedName>
        <fullName evidence="1">Uncharacterized protein</fullName>
    </submittedName>
</protein>
<dbReference type="Proteomes" id="UP001055149">
    <property type="component" value="Unassembled WGS sequence"/>
</dbReference>
<keyword evidence="2" id="KW-1185">Reference proteome</keyword>
<proteinExistence type="predicted"/>
<accession>A0ABQ5JMD4</accession>
<sequence length="47" mass="5563">MKEDDQVAKIASNLEIAQKHVQQFMRKDTIKKQKITKNVMMQSSWLN</sequence>
<gene>
    <name evidence="1" type="ORF">LPAF129_13870</name>
</gene>
<dbReference type="RefSeq" id="WP_244055449.1">
    <property type="nucleotide sequence ID" value="NZ_BQXH01000012.1"/>
</dbReference>
<evidence type="ECO:0000313" key="1">
    <source>
        <dbReference type="EMBL" id="GKS81701.1"/>
    </source>
</evidence>
<dbReference type="EMBL" id="BQXH01000012">
    <property type="protein sequence ID" value="GKS81701.1"/>
    <property type="molecule type" value="Genomic_DNA"/>
</dbReference>
<name>A0ABQ5JMD4_9LACO</name>
<reference evidence="1" key="1">
    <citation type="journal article" date="2022" name="Int. J. Syst. Evol. Microbiol.">
        <title>A novel species of lactic acid bacteria, Ligilactobacillus pabuli sp. nov., isolated from alfalfa silage.</title>
        <authorList>
            <person name="Tohno M."/>
            <person name="Tanizawa Y."/>
            <person name="Sawada H."/>
            <person name="Sakamoto M."/>
            <person name="Ohkuma M."/>
            <person name="Kobayashi H."/>
        </authorList>
    </citation>
    <scope>NUCLEOTIDE SEQUENCE</scope>
    <source>
        <strain evidence="1">AF129</strain>
    </source>
</reference>
<evidence type="ECO:0000313" key="2">
    <source>
        <dbReference type="Proteomes" id="UP001055149"/>
    </source>
</evidence>